<sequence>MVLVTRPRTYKDGLKLAKNSFDLLSQKEVHLWTTQGDAIFKDAEPVEITAENWHGIIKSISSLEVIETSMNAAALQVARDLFPDPEVGDLKLRLIGPSNERVTVTCTHTTPLSDIARILSRRTGHDERAFALMAPGSSHPVSCCQDKTVADMLGSPWFSGRCELYYFLRLLGGKPVIYIWTPESQQVSVQLSLSPQWEFSVLYPVSPIALVKTKEGNGQGTTWNVVTREDGSLLDVGTGLEVSYLFWEAQGFNPVQPTFTDVDSVLLHVDRITPYLDACLKALGLHTEARTSFITYWLPTMLKHKFVILRFVPQDSYEQAAPMVVSPAPDVIVRVFMIFKGVIADDIESWPLSKARANRDVSMWREAVGLTKVDQLRDKSLFRILEWGGMEVLP</sequence>
<dbReference type="AlphaFoldDB" id="A0A4R0RLN9"/>
<organism evidence="1 2">
    <name type="scientific">Steccherinum ochraceum</name>
    <dbReference type="NCBI Taxonomy" id="92696"/>
    <lineage>
        <taxon>Eukaryota</taxon>
        <taxon>Fungi</taxon>
        <taxon>Dikarya</taxon>
        <taxon>Basidiomycota</taxon>
        <taxon>Agaricomycotina</taxon>
        <taxon>Agaricomycetes</taxon>
        <taxon>Polyporales</taxon>
        <taxon>Steccherinaceae</taxon>
        <taxon>Steccherinum</taxon>
    </lineage>
</organism>
<protein>
    <recommendedName>
        <fullName evidence="3">Ubiquitin-like domain-containing protein</fullName>
    </recommendedName>
</protein>
<proteinExistence type="predicted"/>
<name>A0A4R0RLN9_9APHY</name>
<evidence type="ECO:0008006" key="3">
    <source>
        <dbReference type="Google" id="ProtNLM"/>
    </source>
</evidence>
<evidence type="ECO:0000313" key="2">
    <source>
        <dbReference type="Proteomes" id="UP000292702"/>
    </source>
</evidence>
<gene>
    <name evidence="1" type="ORF">EIP91_000744</name>
</gene>
<dbReference type="STRING" id="92696.A0A4R0RLN9"/>
<dbReference type="OrthoDB" id="2746623at2759"/>
<keyword evidence="2" id="KW-1185">Reference proteome</keyword>
<reference evidence="1 2" key="1">
    <citation type="submission" date="2018-11" db="EMBL/GenBank/DDBJ databases">
        <title>Genome assembly of Steccherinum ochraceum LE-BIN_3174, the white-rot fungus of the Steccherinaceae family (The Residual Polyporoid clade, Polyporales, Basidiomycota).</title>
        <authorList>
            <person name="Fedorova T.V."/>
            <person name="Glazunova O.A."/>
            <person name="Landesman E.O."/>
            <person name="Moiseenko K.V."/>
            <person name="Psurtseva N.V."/>
            <person name="Savinova O.S."/>
            <person name="Shakhova N.V."/>
            <person name="Tyazhelova T.V."/>
            <person name="Vasina D.V."/>
        </authorList>
    </citation>
    <scope>NUCLEOTIDE SEQUENCE [LARGE SCALE GENOMIC DNA]</scope>
    <source>
        <strain evidence="1 2">LE-BIN_3174</strain>
    </source>
</reference>
<comment type="caution">
    <text evidence="1">The sequence shown here is derived from an EMBL/GenBank/DDBJ whole genome shotgun (WGS) entry which is preliminary data.</text>
</comment>
<evidence type="ECO:0000313" key="1">
    <source>
        <dbReference type="EMBL" id="TCD66905.1"/>
    </source>
</evidence>
<dbReference type="Proteomes" id="UP000292702">
    <property type="component" value="Unassembled WGS sequence"/>
</dbReference>
<accession>A0A4R0RLN9</accession>
<dbReference type="EMBL" id="RWJN01000117">
    <property type="protein sequence ID" value="TCD66905.1"/>
    <property type="molecule type" value="Genomic_DNA"/>
</dbReference>